<feature type="binding site" evidence="5">
    <location>
        <position position="503"/>
    </location>
    <ligand>
        <name>[4Fe-4S] cluster</name>
        <dbReference type="ChEBI" id="CHEBI:49883"/>
    </ligand>
</feature>
<feature type="binding site" evidence="5">
    <location>
        <position position="433"/>
    </location>
    <ligand>
        <name>(2E)-4-hydroxy-3-methylbut-2-enyl diphosphate</name>
        <dbReference type="ChEBI" id="CHEBI:128753"/>
    </ligand>
</feature>
<dbReference type="Pfam" id="PF02401">
    <property type="entry name" value="LYTB"/>
    <property type="match status" value="1"/>
</dbReference>
<dbReference type="GO" id="GO:0016114">
    <property type="term" value="P:terpenoid biosynthetic process"/>
    <property type="evidence" value="ECO:0007669"/>
    <property type="project" value="UniProtKB-UniRule"/>
</dbReference>
<dbReference type="GO" id="GO:0019288">
    <property type="term" value="P:isopentenyl diphosphate biosynthetic process, methylerythritol 4-phosphate pathway"/>
    <property type="evidence" value="ECO:0007669"/>
    <property type="project" value="UniProtKB-UniRule"/>
</dbReference>
<dbReference type="Gene3D" id="3.40.1010.20">
    <property type="entry name" value="4-hydroxy-3-methylbut-2-enyl diphosphate reductase, catalytic domain"/>
    <property type="match status" value="2"/>
</dbReference>
<evidence type="ECO:0000313" key="9">
    <source>
        <dbReference type="Proteomes" id="UP000234331"/>
    </source>
</evidence>
<keyword evidence="4 5" id="KW-0411">Iron-sulfur</keyword>
<feature type="binding site" evidence="5">
    <location>
        <position position="531"/>
    </location>
    <ligand>
        <name>dimethylallyl diphosphate</name>
        <dbReference type="ChEBI" id="CHEBI:57623"/>
    </ligand>
</feature>
<feature type="binding site" evidence="5">
    <location>
        <position position="383"/>
    </location>
    <ligand>
        <name>(2E)-4-hydroxy-3-methylbut-2-enyl diphosphate</name>
        <dbReference type="ChEBI" id="CHEBI:128753"/>
    </ligand>
</feature>
<feature type="binding site" evidence="5">
    <location>
        <position position="533"/>
    </location>
    <ligand>
        <name>dimethylallyl diphosphate</name>
        <dbReference type="ChEBI" id="CHEBI:57623"/>
    </ligand>
</feature>
<dbReference type="GO" id="GO:0051745">
    <property type="term" value="F:4-hydroxy-3-methylbut-2-enyl diphosphate reductase activity"/>
    <property type="evidence" value="ECO:0007669"/>
    <property type="project" value="UniProtKB-UniRule"/>
</dbReference>
<feature type="compositionally biased region" description="Low complexity" evidence="6">
    <location>
        <begin position="59"/>
        <end position="85"/>
    </location>
</feature>
<dbReference type="Pfam" id="PF01048">
    <property type="entry name" value="PNP_UDP_1"/>
    <property type="match status" value="1"/>
</dbReference>
<keyword evidence="2 5" id="KW-0479">Metal-binding</keyword>
<feature type="binding site" evidence="5">
    <location>
        <position position="533"/>
    </location>
    <ligand>
        <name>(2E)-4-hydroxy-3-methylbut-2-enyl diphosphate</name>
        <dbReference type="ChEBI" id="CHEBI:128753"/>
    </ligand>
</feature>
<evidence type="ECO:0000259" key="7">
    <source>
        <dbReference type="Pfam" id="PF01048"/>
    </source>
</evidence>
<accession>A0A2I2KL83</accession>
<evidence type="ECO:0000313" key="8">
    <source>
        <dbReference type="EMBL" id="SNQ46431.1"/>
    </source>
</evidence>
<keyword evidence="5 8" id="KW-0560">Oxidoreductase</keyword>
<keyword evidence="5" id="KW-0414">Isoprene biosynthesis</keyword>
<feature type="active site" description="Proton donor" evidence="5">
    <location>
        <position position="435"/>
    </location>
</feature>
<feature type="binding site" evidence="5">
    <location>
        <position position="531"/>
    </location>
    <ligand>
        <name>isopentenyl diphosphate</name>
        <dbReference type="ChEBI" id="CHEBI:128769"/>
    </ligand>
</feature>
<dbReference type="PANTHER" id="PTHR30426:SF0">
    <property type="entry name" value="4-HYDROXY-3-METHYLBUT-2-ENYL DIPHOSPHATE REDUCTASE"/>
    <property type="match status" value="1"/>
</dbReference>
<comment type="cofactor">
    <cofactor evidence="5">
        <name>[4Fe-4S] cluster</name>
        <dbReference type="ChEBI" id="CHEBI:49883"/>
    </cofactor>
    <text evidence="5">Binds 1 [4Fe-4S] cluster per subunit.</text>
</comment>
<comment type="catalytic activity">
    <reaction evidence="5">
        <text>dimethylallyl diphosphate + 2 oxidized [2Fe-2S]-[ferredoxin] + H2O = (2E)-4-hydroxy-3-methylbut-2-enyl diphosphate + 2 reduced [2Fe-2S]-[ferredoxin] + 2 H(+)</text>
        <dbReference type="Rhea" id="RHEA:24825"/>
        <dbReference type="Rhea" id="RHEA-COMP:10000"/>
        <dbReference type="Rhea" id="RHEA-COMP:10001"/>
        <dbReference type="ChEBI" id="CHEBI:15377"/>
        <dbReference type="ChEBI" id="CHEBI:15378"/>
        <dbReference type="ChEBI" id="CHEBI:33737"/>
        <dbReference type="ChEBI" id="CHEBI:33738"/>
        <dbReference type="ChEBI" id="CHEBI:57623"/>
        <dbReference type="ChEBI" id="CHEBI:128753"/>
        <dbReference type="EC" id="1.17.7.4"/>
    </reaction>
</comment>
<feature type="binding site" evidence="5">
    <location>
        <position position="433"/>
    </location>
    <ligand>
        <name>isopentenyl diphosphate</name>
        <dbReference type="ChEBI" id="CHEBI:128769"/>
    </ligand>
</feature>
<dbReference type="GO" id="GO:0050992">
    <property type="term" value="P:dimethylallyl diphosphate biosynthetic process"/>
    <property type="evidence" value="ECO:0007669"/>
    <property type="project" value="UniProtKB-UniRule"/>
</dbReference>
<dbReference type="EC" id="1.17.7.4" evidence="5"/>
<feature type="binding site" evidence="5">
    <location>
        <position position="321"/>
    </location>
    <ligand>
        <name>[4Fe-4S] cluster</name>
        <dbReference type="ChEBI" id="CHEBI:49883"/>
    </ligand>
</feature>
<dbReference type="PANTHER" id="PTHR30426">
    <property type="entry name" value="4-HYDROXY-3-METHYLBUT-2-ENYL DIPHOSPHATE REDUCTASE"/>
    <property type="match status" value="1"/>
</dbReference>
<comment type="similarity">
    <text evidence="5">Belongs to the IspH family.</text>
</comment>
<evidence type="ECO:0000256" key="6">
    <source>
        <dbReference type="SAM" id="MobiDB-lite"/>
    </source>
</evidence>
<dbReference type="UniPathway" id="UPA00059">
    <property type="reaction ID" value="UER00105"/>
</dbReference>
<feature type="binding site" evidence="5">
    <location>
        <position position="350"/>
    </location>
    <ligand>
        <name>dimethylallyl diphosphate</name>
        <dbReference type="ChEBI" id="CHEBI:57623"/>
    </ligand>
</feature>
<feature type="binding site" evidence="5">
    <location>
        <position position="383"/>
    </location>
    <ligand>
        <name>dimethylallyl diphosphate</name>
        <dbReference type="ChEBI" id="CHEBI:57623"/>
    </ligand>
</feature>
<feature type="binding site" evidence="5">
    <location>
        <position position="533"/>
    </location>
    <ligand>
        <name>isopentenyl diphosphate</name>
        <dbReference type="ChEBI" id="CHEBI:128769"/>
    </ligand>
</feature>
<dbReference type="AlphaFoldDB" id="A0A2I2KL83"/>
<reference evidence="8 9" key="1">
    <citation type="submission" date="2017-06" db="EMBL/GenBank/DDBJ databases">
        <authorList>
            <person name="Kim H.J."/>
            <person name="Triplett B.A."/>
        </authorList>
    </citation>
    <scope>NUCLEOTIDE SEQUENCE [LARGE SCALE GENOMIC DNA]</scope>
    <source>
        <strain evidence="8">FRACA_ARgP5</strain>
    </source>
</reference>
<feature type="binding site" evidence="5">
    <location>
        <position position="350"/>
    </location>
    <ligand>
        <name>(2E)-4-hydroxy-3-methylbut-2-enyl diphosphate</name>
        <dbReference type="ChEBI" id="CHEBI:128753"/>
    </ligand>
</feature>
<comment type="caution">
    <text evidence="5">Lacks conserved residue(s) required for the propagation of feature annotation.</text>
</comment>
<feature type="binding site" evidence="5">
    <location>
        <position position="433"/>
    </location>
    <ligand>
        <name>dimethylallyl diphosphate</name>
        <dbReference type="ChEBI" id="CHEBI:57623"/>
    </ligand>
</feature>
<dbReference type="Proteomes" id="UP000234331">
    <property type="component" value="Unassembled WGS sequence"/>
</dbReference>
<evidence type="ECO:0000256" key="3">
    <source>
        <dbReference type="ARBA" id="ARBA00023004"/>
    </source>
</evidence>
<feature type="domain" description="Nucleoside phosphorylase" evidence="7">
    <location>
        <begin position="141"/>
        <end position="277"/>
    </location>
</feature>
<keyword evidence="9" id="KW-1185">Reference proteome</keyword>
<protein>
    <recommendedName>
        <fullName evidence="5">4-hydroxy-3-methylbut-2-enyl diphosphate reductase</fullName>
        <shortName evidence="5">HMBPP reductase</shortName>
        <ecNumber evidence="5">1.17.7.4</ecNumber>
    </recommendedName>
</protein>
<feature type="compositionally biased region" description="Low complexity" evidence="6">
    <location>
        <begin position="1"/>
        <end position="36"/>
    </location>
</feature>
<organism evidence="8 9">
    <name type="scientific">Frankia canadensis</name>
    <dbReference type="NCBI Taxonomy" id="1836972"/>
    <lineage>
        <taxon>Bacteria</taxon>
        <taxon>Bacillati</taxon>
        <taxon>Actinomycetota</taxon>
        <taxon>Actinomycetes</taxon>
        <taxon>Frankiales</taxon>
        <taxon>Frankiaceae</taxon>
        <taxon>Frankia</taxon>
    </lineage>
</organism>
<keyword evidence="3 5" id="KW-0408">Iron</keyword>
<feature type="binding site" evidence="5">
    <location>
        <position position="575"/>
    </location>
    <ligand>
        <name>isopentenyl diphosphate</name>
        <dbReference type="ChEBI" id="CHEBI:128769"/>
    </ligand>
</feature>
<feature type="binding site" evidence="5">
    <location>
        <position position="405"/>
    </location>
    <ligand>
        <name>[4Fe-4S] cluster</name>
        <dbReference type="ChEBI" id="CHEBI:49883"/>
    </ligand>
</feature>
<dbReference type="InterPro" id="IPR003451">
    <property type="entry name" value="LytB/IspH"/>
</dbReference>
<proteinExistence type="inferred from homology"/>
<feature type="binding site" evidence="5">
    <location>
        <position position="350"/>
    </location>
    <ligand>
        <name>isopentenyl diphosphate</name>
        <dbReference type="ChEBI" id="CHEBI:128769"/>
    </ligand>
</feature>
<dbReference type="GO" id="GO:0046872">
    <property type="term" value="F:metal ion binding"/>
    <property type="evidence" value="ECO:0007669"/>
    <property type="project" value="UniProtKB-KW"/>
</dbReference>
<feature type="binding site" evidence="5">
    <location>
        <position position="473"/>
    </location>
    <ligand>
        <name>(2E)-4-hydroxy-3-methylbut-2-enyl diphosphate</name>
        <dbReference type="ChEBI" id="CHEBI:128753"/>
    </ligand>
</feature>
<dbReference type="InterPro" id="IPR035994">
    <property type="entry name" value="Nucleoside_phosphorylase_sf"/>
</dbReference>
<keyword evidence="1 5" id="KW-0004">4Fe-4S</keyword>
<evidence type="ECO:0000256" key="4">
    <source>
        <dbReference type="ARBA" id="ARBA00023014"/>
    </source>
</evidence>
<comment type="pathway">
    <text evidence="5">Isoprenoid biosynthesis; isopentenyl diphosphate biosynthesis via DXP pathway; isopentenyl diphosphate from 1-deoxy-D-xylulose 5-phosphate: step 6/6.</text>
</comment>
<comment type="pathway">
    <text evidence="5">Isoprenoid biosynthesis; dimethylallyl diphosphate biosynthesis; dimethylallyl diphosphate from (2E)-4-hydroxy-3-methylbutenyl diphosphate: step 1/1.</text>
</comment>
<feature type="region of interest" description="Disordered" evidence="6">
    <location>
        <begin position="1"/>
        <end position="85"/>
    </location>
</feature>
<feature type="binding site" evidence="5">
    <location>
        <position position="383"/>
    </location>
    <ligand>
        <name>isopentenyl diphosphate</name>
        <dbReference type="ChEBI" id="CHEBI:128769"/>
    </ligand>
</feature>
<evidence type="ECO:0000256" key="5">
    <source>
        <dbReference type="HAMAP-Rule" id="MF_00191"/>
    </source>
</evidence>
<dbReference type="Gene3D" id="3.40.50.11270">
    <property type="match status" value="1"/>
</dbReference>
<dbReference type="EMBL" id="FZMO01000046">
    <property type="protein sequence ID" value="SNQ46431.1"/>
    <property type="molecule type" value="Genomic_DNA"/>
</dbReference>
<dbReference type="Gene3D" id="3.40.50.1580">
    <property type="entry name" value="Nucleoside phosphorylase domain"/>
    <property type="match status" value="1"/>
</dbReference>
<evidence type="ECO:0000256" key="1">
    <source>
        <dbReference type="ARBA" id="ARBA00022485"/>
    </source>
</evidence>
<gene>
    <name evidence="5 8" type="primary">ispH</name>
    <name evidence="8" type="ORF">FRACA_140030</name>
</gene>
<dbReference type="SUPFAM" id="SSF53167">
    <property type="entry name" value="Purine and uridine phosphorylases"/>
    <property type="match status" value="1"/>
</dbReference>
<dbReference type="CDD" id="cd13944">
    <property type="entry name" value="lytB_ispH"/>
    <property type="match status" value="1"/>
</dbReference>
<sequence>MNTSASPGGDRAAPGAAAGDGATRSSGGTGATGEAAVIPTQDPLSPSVPSSAVHRRSAVHAAVGVAGRRGTASTATLTGPAGGTPAATVTVTPPAPAVSPRPAVTPAAAGSARRRARLVVATALRFEAMAAGRSGLPTDTIMIRTGMGPERAERAARVVREARPDAVAIVGLSGGLAAGIRPGDVVVASEIRGVDGRVVGRCASAPLLAGDLRRLGLTVHVGPIVTVAKIATGDERTRLAATGAIAVDMESGPIAQGAGDVPFAAVRVIVDTADEPLGRVDMLRRGVVGLRTLRRLGPPIGAWAAAVGRRTVLLAEPRAFCAGVERAIEVVERALEVHGAPVYVRKQIVHNSHVVADLAARGAVFVEELDEVPAGATVVFSAHGVAPAVWDQAGTRELSVIDATCPLVEKVHAEARRFTTRGDTVFLIGHAGHEEVDGTLGEAPGRIRLVQSAAEVDSLEVDDPERVTYLMQTTLALDEAAEVVDALRDRFPAIVGPGSADICYATSNRQNAVRKVAAAAQLVLVVGSANSANSVRLVQVSQRDGAASHLVENVGDVRLAWLDGVETVGISAGASAPPSLVEELTEALSGLGRTEVSVRSVGRETVAFHLPKELRRAAATPSSPA</sequence>
<dbReference type="HAMAP" id="MF_00191">
    <property type="entry name" value="IspH"/>
    <property type="match status" value="1"/>
</dbReference>
<dbReference type="InterPro" id="IPR000845">
    <property type="entry name" value="Nucleoside_phosphorylase_d"/>
</dbReference>
<comment type="function">
    <text evidence="5">Catalyzes the conversion of 1-hydroxy-2-methyl-2-(E)-butenyl 4-diphosphate (HMBPP) into a mixture of isopentenyl diphosphate (IPP) and dimethylallyl diphosphate (DMAPP). Acts in the terminal step of the DOXP/MEP pathway for isoprenoid precursor biosynthesis.</text>
</comment>
<comment type="catalytic activity">
    <reaction evidence="5">
        <text>isopentenyl diphosphate + 2 oxidized [2Fe-2S]-[ferredoxin] + H2O = (2E)-4-hydroxy-3-methylbut-2-enyl diphosphate + 2 reduced [2Fe-2S]-[ferredoxin] + 2 H(+)</text>
        <dbReference type="Rhea" id="RHEA:24488"/>
        <dbReference type="Rhea" id="RHEA-COMP:10000"/>
        <dbReference type="Rhea" id="RHEA-COMP:10001"/>
        <dbReference type="ChEBI" id="CHEBI:15377"/>
        <dbReference type="ChEBI" id="CHEBI:15378"/>
        <dbReference type="ChEBI" id="CHEBI:33737"/>
        <dbReference type="ChEBI" id="CHEBI:33738"/>
        <dbReference type="ChEBI" id="CHEBI:128753"/>
        <dbReference type="ChEBI" id="CHEBI:128769"/>
        <dbReference type="EC" id="1.17.7.4"/>
    </reaction>
</comment>
<feature type="binding site" evidence="5">
    <location>
        <position position="575"/>
    </location>
    <ligand>
        <name>dimethylallyl diphosphate</name>
        <dbReference type="ChEBI" id="CHEBI:57623"/>
    </ligand>
</feature>
<name>A0A2I2KL83_9ACTN</name>
<dbReference type="NCBIfam" id="TIGR00216">
    <property type="entry name" value="ispH_lytB"/>
    <property type="match status" value="1"/>
</dbReference>
<evidence type="ECO:0000256" key="2">
    <source>
        <dbReference type="ARBA" id="ARBA00022723"/>
    </source>
</evidence>
<dbReference type="RefSeq" id="WP_101830450.1">
    <property type="nucleotide sequence ID" value="NZ_FZMO01000046.1"/>
</dbReference>
<dbReference type="GO" id="GO:0009116">
    <property type="term" value="P:nucleoside metabolic process"/>
    <property type="evidence" value="ECO:0007669"/>
    <property type="project" value="InterPro"/>
</dbReference>
<dbReference type="GO" id="GO:0051539">
    <property type="term" value="F:4 iron, 4 sulfur cluster binding"/>
    <property type="evidence" value="ECO:0007669"/>
    <property type="project" value="UniProtKB-UniRule"/>
</dbReference>
<dbReference type="OrthoDB" id="9804068at2"/>
<feature type="binding site" evidence="5">
    <location>
        <position position="531"/>
    </location>
    <ligand>
        <name>(2E)-4-hydroxy-3-methylbut-2-enyl diphosphate</name>
        <dbReference type="ChEBI" id="CHEBI:128753"/>
    </ligand>
</feature>
<feature type="binding site" evidence="5">
    <location>
        <position position="575"/>
    </location>
    <ligand>
        <name>(2E)-4-hydroxy-3-methylbut-2-enyl diphosphate</name>
        <dbReference type="ChEBI" id="CHEBI:128753"/>
    </ligand>
</feature>
<dbReference type="UniPathway" id="UPA00056">
    <property type="reaction ID" value="UER00097"/>
</dbReference>